<evidence type="ECO:0000256" key="15">
    <source>
        <dbReference type="SAM" id="SignalP"/>
    </source>
</evidence>
<keyword evidence="7" id="KW-0130">Cell adhesion</keyword>
<evidence type="ECO:0000256" key="12">
    <source>
        <dbReference type="PROSITE-ProRule" id="PRU00043"/>
    </source>
</evidence>
<dbReference type="Gene3D" id="2.60.40.60">
    <property type="entry name" value="Cadherins"/>
    <property type="match status" value="7"/>
</dbReference>
<protein>
    <submittedName>
        <fullName evidence="18">Protocadherin-11 X-linked isoform X5</fullName>
    </submittedName>
</protein>
<feature type="domain" description="Cadherin" evidence="16">
    <location>
        <begin position="140"/>
        <end position="249"/>
    </location>
</feature>
<keyword evidence="3 14" id="KW-0812">Transmembrane</keyword>
<evidence type="ECO:0000256" key="7">
    <source>
        <dbReference type="ARBA" id="ARBA00022889"/>
    </source>
</evidence>
<accession>A0A340X695</accession>
<feature type="signal peptide" evidence="15">
    <location>
        <begin position="1"/>
        <end position="23"/>
    </location>
</feature>
<dbReference type="SUPFAM" id="SSF49313">
    <property type="entry name" value="Cadherin-like"/>
    <property type="match status" value="6"/>
</dbReference>
<dbReference type="GO" id="GO:0005886">
    <property type="term" value="C:plasma membrane"/>
    <property type="evidence" value="ECO:0007669"/>
    <property type="project" value="UniProtKB-SubCell"/>
</dbReference>
<dbReference type="PANTHER" id="PTHR24028">
    <property type="entry name" value="CADHERIN-87A"/>
    <property type="match status" value="1"/>
</dbReference>
<dbReference type="InterPro" id="IPR002126">
    <property type="entry name" value="Cadherin-like_dom"/>
</dbReference>
<feature type="domain" description="Cadherin" evidence="16">
    <location>
        <begin position="250"/>
        <end position="355"/>
    </location>
</feature>
<evidence type="ECO:0000256" key="10">
    <source>
        <dbReference type="ARBA" id="ARBA00023180"/>
    </source>
</evidence>
<dbReference type="PROSITE" id="PS00232">
    <property type="entry name" value="CADHERIN_1"/>
    <property type="match status" value="4"/>
</dbReference>
<dbReference type="FunFam" id="2.60.40.60:FF:000069">
    <property type="entry name" value="Protocadherin-11 X-linked"/>
    <property type="match status" value="1"/>
</dbReference>
<comment type="function">
    <text evidence="11">Potential calcium-dependent cell-adhesion protein.</text>
</comment>
<name>A0A340X695_LIPVE</name>
<dbReference type="GO" id="GO:0005509">
    <property type="term" value="F:calcium ion binding"/>
    <property type="evidence" value="ECO:0007669"/>
    <property type="project" value="UniProtKB-UniRule"/>
</dbReference>
<feature type="domain" description="Cadherin" evidence="16">
    <location>
        <begin position="685"/>
        <end position="795"/>
    </location>
</feature>
<dbReference type="FunFam" id="2.60.40.60:FF:000077">
    <property type="entry name" value="Protocadherin-11 X-linked"/>
    <property type="match status" value="1"/>
</dbReference>
<reference evidence="18" key="1">
    <citation type="submission" date="2025-08" db="UniProtKB">
        <authorList>
            <consortium name="RefSeq"/>
        </authorList>
    </citation>
    <scope>IDENTIFICATION</scope>
</reference>
<dbReference type="FunFam" id="2.60.40.60:FF:000005">
    <property type="entry name" value="Protocadherin 9"/>
    <property type="match status" value="2"/>
</dbReference>
<feature type="domain" description="Cadherin" evidence="16">
    <location>
        <begin position="362"/>
        <end position="466"/>
    </location>
</feature>
<feature type="domain" description="Cadherin" evidence="16">
    <location>
        <begin position="53"/>
        <end position="139"/>
    </location>
</feature>
<keyword evidence="2" id="KW-1003">Cell membrane</keyword>
<dbReference type="RefSeq" id="XP_007454824.1">
    <property type="nucleotide sequence ID" value="XM_007454762.1"/>
</dbReference>
<dbReference type="SMART" id="SM00112">
    <property type="entry name" value="CA"/>
    <property type="match status" value="6"/>
</dbReference>
<dbReference type="Pfam" id="PF00028">
    <property type="entry name" value="Cadherin"/>
    <property type="match status" value="6"/>
</dbReference>
<gene>
    <name evidence="18" type="primary">PCDH11X</name>
</gene>
<keyword evidence="6 12" id="KW-0106">Calcium</keyword>
<dbReference type="Pfam" id="PF08374">
    <property type="entry name" value="Protocadherin"/>
    <property type="match status" value="1"/>
</dbReference>
<proteinExistence type="predicted"/>
<dbReference type="PROSITE" id="PS50268">
    <property type="entry name" value="CADHERIN_2"/>
    <property type="match status" value="7"/>
</dbReference>
<dbReference type="GeneID" id="103074214"/>
<dbReference type="InterPro" id="IPR020894">
    <property type="entry name" value="Cadherin_CS"/>
</dbReference>
<keyword evidence="5" id="KW-0677">Repeat</keyword>
<evidence type="ECO:0000256" key="4">
    <source>
        <dbReference type="ARBA" id="ARBA00022729"/>
    </source>
</evidence>
<dbReference type="CTD" id="27328"/>
<feature type="region of interest" description="Disordered" evidence="13">
    <location>
        <begin position="1018"/>
        <end position="1117"/>
    </location>
</feature>
<dbReference type="FunFam" id="2.60.40.60:FF:000016">
    <property type="entry name" value="Protocadherin 9"/>
    <property type="match status" value="1"/>
</dbReference>
<dbReference type="GO" id="GO:0007156">
    <property type="term" value="P:homophilic cell adhesion via plasma membrane adhesion molecules"/>
    <property type="evidence" value="ECO:0007669"/>
    <property type="project" value="InterPro"/>
</dbReference>
<dbReference type="PANTHER" id="PTHR24028:SF254">
    <property type="entry name" value="PROTOCADHERIN-11 X-LINKED-RELATED"/>
    <property type="match status" value="1"/>
</dbReference>
<evidence type="ECO:0000313" key="17">
    <source>
        <dbReference type="Proteomes" id="UP000265300"/>
    </source>
</evidence>
<dbReference type="CDD" id="cd11304">
    <property type="entry name" value="Cadherin_repeat"/>
    <property type="match status" value="6"/>
</dbReference>
<evidence type="ECO:0000313" key="18">
    <source>
        <dbReference type="RefSeq" id="XP_007454824.1"/>
    </source>
</evidence>
<evidence type="ECO:0000256" key="3">
    <source>
        <dbReference type="ARBA" id="ARBA00022692"/>
    </source>
</evidence>
<dbReference type="PRINTS" id="PR00205">
    <property type="entry name" value="CADHERIN"/>
</dbReference>
<keyword evidence="4 15" id="KW-0732">Signal</keyword>
<evidence type="ECO:0000256" key="11">
    <source>
        <dbReference type="ARBA" id="ARBA00037723"/>
    </source>
</evidence>
<dbReference type="InterPro" id="IPR015919">
    <property type="entry name" value="Cadherin-like_sf"/>
</dbReference>
<dbReference type="InterPro" id="IPR013164">
    <property type="entry name" value="Cadherin_N"/>
</dbReference>
<feature type="compositionally biased region" description="Polar residues" evidence="13">
    <location>
        <begin position="1025"/>
        <end position="1039"/>
    </location>
</feature>
<dbReference type="AlphaFoldDB" id="A0A340X695"/>
<dbReference type="FunFam" id="2.60.40.60:FF:000030">
    <property type="entry name" value="Protocadherin 9"/>
    <property type="match status" value="1"/>
</dbReference>
<keyword evidence="9 14" id="KW-0472">Membrane</keyword>
<sequence>MDLLSGTYIFAVLLACVVFQSGAQEKNYTIWEEMPENVLIGDLLKDLNLSLIPDKSLTTPMQFKLVYKTGDVPLIRIEEGTGEIFTTGARIDREKLCAGVLVDTRCFYEVEVAVLPDEIFRLVKIRFLIEDINDNAPLFPATVINISIPENSAINSRYALPAAIDPDIGINGVQNYQLIKGQSIFGLDVIETPEGEKMPQLIVQKELDREEKDTYVMKLKVEDGGFPQRSSTAILQVSVADTNDNRPVFKENEIEVSIPENAPVGTSVTQLHATDADIGENARIHFYFSNLVSNMAKRLFHLNSTSGLITIKEPLDREESPNHRLLVLASDGGLIPARSMVLVNVTDVNDNVPSIDIRYIINPINGTVVLSENAPLNTKIALITVTDKDADLNGRVTCFTDHEVPFRLRPVFSNQFLLETAAYLDYESTREYAIKLLAADAGKPPLNQSSMLLIKVKDENDNAPVFTQPFISLSVPENNSPGTQLTKISATDADTGHNAEINYLLGIDAPSEFNLDRRTGILTAAKKLDREKLEKYSFTVLAKDNGMPPLITNATVLVTVLDQNDNSPIFTHNEYNFYVPENLPRHGTVGLITVTDPDYGENSAVTLSILDSSDDFTIDPQTGVIRPNISFDREKQESYTFYVKAEDGGRVSRSSTAKVTINVVDVNDNKPVFVVPSSNYSFELVLPSTNPGTVVFTVVAVDNDTGMNAELHYSIVGGNTKGLFMIDQATGNITLKDKCVLADLGLHKLVVKAKDLGQPDSLFNVVNVHLFVNESVTNATLIYELVRKNIETPVTQNIETADTSSPSSDYVKIVVAIVAGTITVILVIFITAVVRCCQSPHLKAAQKNKQNSEWVTPNPENRQMIVMKKKKKKKKKHTPKNLLLNFVTIEETKADDADNDGNSITLDLPIELEEQTMGKYNWGTTPTTFKPDSPDLARHYKSASPQPAFQIQPETPLNSKHHIIQELPLDNTFVGCDSISKCSSSSSDPYSVSECSYPVTTFKTPVSVHTRPPMKEVIRSRTPMKETTTVEIWTQPQPQRKSEGKKAGKSQRRVTFHLPESSQESSSDGGLGDHDTGSLPSTSHALPLGYPQEEYFDHTAPNNRTEGDGNSDPESSK</sequence>
<feature type="domain" description="Cadherin" evidence="16">
    <location>
        <begin position="571"/>
        <end position="673"/>
    </location>
</feature>
<feature type="transmembrane region" description="Helical" evidence="14">
    <location>
        <begin position="813"/>
        <end position="834"/>
    </location>
</feature>
<keyword evidence="17" id="KW-1185">Reference proteome</keyword>
<evidence type="ECO:0000256" key="14">
    <source>
        <dbReference type="SAM" id="Phobius"/>
    </source>
</evidence>
<evidence type="ECO:0000256" key="5">
    <source>
        <dbReference type="ARBA" id="ARBA00022737"/>
    </source>
</evidence>
<comment type="subcellular location">
    <subcellularLocation>
        <location evidence="1">Cell membrane</location>
        <topology evidence="1">Single-pass type I membrane protein</topology>
    </subcellularLocation>
</comment>
<evidence type="ECO:0000256" key="2">
    <source>
        <dbReference type="ARBA" id="ARBA00022475"/>
    </source>
</evidence>
<keyword evidence="10" id="KW-0325">Glycoprotein</keyword>
<evidence type="ECO:0000256" key="9">
    <source>
        <dbReference type="ARBA" id="ARBA00023136"/>
    </source>
</evidence>
<organism evidence="17 18">
    <name type="scientific">Lipotes vexillifer</name>
    <name type="common">Yangtze river dolphin</name>
    <dbReference type="NCBI Taxonomy" id="118797"/>
    <lineage>
        <taxon>Eukaryota</taxon>
        <taxon>Metazoa</taxon>
        <taxon>Chordata</taxon>
        <taxon>Craniata</taxon>
        <taxon>Vertebrata</taxon>
        <taxon>Euteleostomi</taxon>
        <taxon>Mammalia</taxon>
        <taxon>Eutheria</taxon>
        <taxon>Laurasiatheria</taxon>
        <taxon>Artiodactyla</taxon>
        <taxon>Whippomorpha</taxon>
        <taxon>Cetacea</taxon>
        <taxon>Odontoceti</taxon>
        <taxon>Lipotidae</taxon>
        <taxon>Lipotes</taxon>
    </lineage>
</organism>
<evidence type="ECO:0000256" key="8">
    <source>
        <dbReference type="ARBA" id="ARBA00022989"/>
    </source>
</evidence>
<dbReference type="Proteomes" id="UP000265300">
    <property type="component" value="Unplaced"/>
</dbReference>
<dbReference type="InterPro" id="IPR050174">
    <property type="entry name" value="Protocadherin/Cadherin-CA"/>
</dbReference>
<evidence type="ECO:0000256" key="13">
    <source>
        <dbReference type="SAM" id="MobiDB-lite"/>
    </source>
</evidence>
<feature type="chain" id="PRO_5016335758" evidence="15">
    <location>
        <begin position="24"/>
        <end position="1117"/>
    </location>
</feature>
<dbReference type="FunFam" id="2.60.40.60:FF:000036">
    <property type="entry name" value="Protocadherin 9"/>
    <property type="match status" value="1"/>
</dbReference>
<evidence type="ECO:0000259" key="16">
    <source>
        <dbReference type="PROSITE" id="PS50268"/>
    </source>
</evidence>
<keyword evidence="8 14" id="KW-1133">Transmembrane helix</keyword>
<evidence type="ECO:0000256" key="6">
    <source>
        <dbReference type="ARBA" id="ARBA00022837"/>
    </source>
</evidence>
<dbReference type="Pfam" id="PF08266">
    <property type="entry name" value="Cadherin_2"/>
    <property type="match status" value="1"/>
</dbReference>
<dbReference type="InterPro" id="IPR013585">
    <property type="entry name" value="Protocadherin"/>
</dbReference>
<evidence type="ECO:0000256" key="1">
    <source>
        <dbReference type="ARBA" id="ARBA00004251"/>
    </source>
</evidence>
<feature type="domain" description="Cadherin" evidence="16">
    <location>
        <begin position="467"/>
        <end position="570"/>
    </location>
</feature>